<evidence type="ECO:0000259" key="5">
    <source>
        <dbReference type="PROSITE" id="PS50931"/>
    </source>
</evidence>
<keyword evidence="4" id="KW-0804">Transcription</keyword>
<dbReference type="PANTHER" id="PTHR30126">
    <property type="entry name" value="HTH-TYPE TRANSCRIPTIONAL REGULATOR"/>
    <property type="match status" value="1"/>
</dbReference>
<evidence type="ECO:0000256" key="2">
    <source>
        <dbReference type="ARBA" id="ARBA00023015"/>
    </source>
</evidence>
<keyword evidence="3" id="KW-0238">DNA-binding</keyword>
<feature type="domain" description="HTH lysR-type" evidence="5">
    <location>
        <begin position="105"/>
        <end position="162"/>
    </location>
</feature>
<dbReference type="Gene3D" id="1.10.10.10">
    <property type="entry name" value="Winged helix-like DNA-binding domain superfamily/Winged helix DNA-binding domain"/>
    <property type="match status" value="2"/>
</dbReference>
<dbReference type="Pfam" id="PF00126">
    <property type="entry name" value="HTH_1"/>
    <property type="match status" value="2"/>
</dbReference>
<gene>
    <name evidence="6" type="ORF">WG929_03795</name>
</gene>
<dbReference type="InterPro" id="IPR005119">
    <property type="entry name" value="LysR_subst-bd"/>
</dbReference>
<dbReference type="SUPFAM" id="SSF53850">
    <property type="entry name" value="Periplasmic binding protein-like II"/>
    <property type="match status" value="1"/>
</dbReference>
<dbReference type="InterPro" id="IPR000847">
    <property type="entry name" value="LysR_HTH_N"/>
</dbReference>
<proteinExistence type="inferred from homology"/>
<evidence type="ECO:0000256" key="1">
    <source>
        <dbReference type="ARBA" id="ARBA00009437"/>
    </source>
</evidence>
<protein>
    <submittedName>
        <fullName evidence="6">LysR family transcriptional regulator</fullName>
    </submittedName>
</protein>
<dbReference type="RefSeq" id="WP_416204973.1">
    <property type="nucleotide sequence ID" value="NZ_JBBKTX010000003.1"/>
</dbReference>
<dbReference type="PROSITE" id="PS50931">
    <property type="entry name" value="HTH_LYSR"/>
    <property type="match status" value="2"/>
</dbReference>
<dbReference type="Proteomes" id="UP001620597">
    <property type="component" value="Unassembled WGS sequence"/>
</dbReference>
<dbReference type="InterPro" id="IPR036388">
    <property type="entry name" value="WH-like_DNA-bd_sf"/>
</dbReference>
<organism evidence="6 7">
    <name type="scientific">Oceanobacter antarcticus</name>
    <dbReference type="NCBI Taxonomy" id="3133425"/>
    <lineage>
        <taxon>Bacteria</taxon>
        <taxon>Pseudomonadati</taxon>
        <taxon>Pseudomonadota</taxon>
        <taxon>Gammaproteobacteria</taxon>
        <taxon>Oceanospirillales</taxon>
        <taxon>Oceanospirillaceae</taxon>
        <taxon>Oceanobacter</taxon>
    </lineage>
</organism>
<accession>A0ABW8NEZ7</accession>
<evidence type="ECO:0000256" key="4">
    <source>
        <dbReference type="ARBA" id="ARBA00023163"/>
    </source>
</evidence>
<dbReference type="Gene3D" id="3.40.190.10">
    <property type="entry name" value="Periplasmic binding protein-like II"/>
    <property type="match status" value="2"/>
</dbReference>
<dbReference type="EMBL" id="JBBKTX010000003">
    <property type="protein sequence ID" value="MFK4751527.1"/>
    <property type="molecule type" value="Genomic_DNA"/>
</dbReference>
<dbReference type="InterPro" id="IPR036390">
    <property type="entry name" value="WH_DNA-bd_sf"/>
</dbReference>
<evidence type="ECO:0000313" key="6">
    <source>
        <dbReference type="EMBL" id="MFK4751527.1"/>
    </source>
</evidence>
<evidence type="ECO:0000313" key="7">
    <source>
        <dbReference type="Proteomes" id="UP001620597"/>
    </source>
</evidence>
<dbReference type="Pfam" id="PF03466">
    <property type="entry name" value="LysR_substrate"/>
    <property type="match status" value="1"/>
</dbReference>
<comment type="caution">
    <text evidence="6">The sequence shown here is derived from an EMBL/GenBank/DDBJ whole genome shotgun (WGS) entry which is preliminary data.</text>
</comment>
<dbReference type="SUPFAM" id="SSF46785">
    <property type="entry name" value="Winged helix' DNA-binding domain"/>
    <property type="match status" value="2"/>
</dbReference>
<name>A0ABW8NEZ7_9GAMM</name>
<keyword evidence="7" id="KW-1185">Reference proteome</keyword>
<feature type="domain" description="HTH lysR-type" evidence="5">
    <location>
        <begin position="6"/>
        <end position="63"/>
    </location>
</feature>
<dbReference type="PRINTS" id="PR00039">
    <property type="entry name" value="HTHLYSR"/>
</dbReference>
<sequence length="411" mass="45871">MDFVIPNLRHLRVFLEVAEQKSISKAAPRVFLSQPAITQALARLEDMLQTELFERRAEGMYPTASGDVWYNRVERCISCLLQGTREALRSGSSRTQSAQQMVSLLTTTQLKALVAVTEAENFSIASRAVGVSQSSLHRAARELEHLLQVPLFEKTSTGISATKAAQALARATKLAFSELYQGYSEVSALQFREVGKIVLGSMPLARTSILPEAIIRFSERHPDIDIQVVDAPYDDLLHHLRHGDLDFLIGALRFPPPADDVLQEELLSPPLAIICRPAHPLLITASGDVALPTLNDLPRYPWVVPREGTPTRKAFEALFEQHDIKPPQRLVETSSQILIRELLRGSDRLTLISTHQIEHELNTGLLSVLPVTLEHTRRAIGITLRQNWQATPSQMQFLDILREQAAACRDL</sequence>
<dbReference type="PANTHER" id="PTHR30126:SF40">
    <property type="entry name" value="HTH-TYPE TRANSCRIPTIONAL REGULATOR GLTR"/>
    <property type="match status" value="1"/>
</dbReference>
<evidence type="ECO:0000256" key="3">
    <source>
        <dbReference type="ARBA" id="ARBA00023125"/>
    </source>
</evidence>
<reference evidence="6 7" key="1">
    <citation type="submission" date="2024-03" db="EMBL/GenBank/DDBJ databases">
        <title>High-quality draft genome sequence of Oceanobacter sp. wDCs-4.</title>
        <authorList>
            <person name="Dong C."/>
        </authorList>
    </citation>
    <scope>NUCLEOTIDE SEQUENCE [LARGE SCALE GENOMIC DNA]</scope>
    <source>
        <strain evidence="7">wDCs-4</strain>
    </source>
</reference>
<keyword evidence="2" id="KW-0805">Transcription regulation</keyword>
<comment type="similarity">
    <text evidence="1">Belongs to the LysR transcriptional regulatory family.</text>
</comment>